<organism evidence="1 2">
    <name type="scientific">Bacillus inaquosorum KCTC 13429</name>
    <dbReference type="NCBI Taxonomy" id="1236548"/>
    <lineage>
        <taxon>Bacteria</taxon>
        <taxon>Bacillati</taxon>
        <taxon>Bacillota</taxon>
        <taxon>Bacilli</taxon>
        <taxon>Bacillales</taxon>
        <taxon>Bacillaceae</taxon>
        <taxon>Bacillus</taxon>
    </lineage>
</organism>
<comment type="caution">
    <text evidence="1">The sequence shown here is derived from an EMBL/GenBank/DDBJ whole genome shotgun (WGS) entry which is preliminary data.</text>
</comment>
<reference evidence="1 2" key="1">
    <citation type="journal article" date="2014" name="Syst. Appl. Microbiol.">
        <title>Genomic insights into the taxonomic status of the three subspecies of Bacillus subtilis.</title>
        <authorList>
            <person name="Yi H."/>
            <person name="Chun J."/>
            <person name="Cha C.J."/>
        </authorList>
    </citation>
    <scope>NUCLEOTIDE SEQUENCE [LARGE SCALE GENOMIC DNA]</scope>
    <source>
        <strain evidence="1 2">KCTC 13429</strain>
    </source>
</reference>
<dbReference type="EMBL" id="AMXN01000002">
    <property type="protein sequence ID" value="ELS61829.1"/>
    <property type="molecule type" value="Genomic_DNA"/>
</dbReference>
<name>A0A9W5LJG0_9BACI</name>
<evidence type="ECO:0000313" key="1">
    <source>
        <dbReference type="EMBL" id="ELS61829.1"/>
    </source>
</evidence>
<proteinExistence type="predicted"/>
<protein>
    <submittedName>
        <fullName evidence="1">Uncharacterized protein</fullName>
    </submittedName>
</protein>
<evidence type="ECO:0000313" key="2">
    <source>
        <dbReference type="Proteomes" id="UP000011182"/>
    </source>
</evidence>
<accession>A0A9W5LJG0</accession>
<keyword evidence="2" id="KW-1185">Reference proteome</keyword>
<gene>
    <name evidence="1" type="ORF">BSI_09080</name>
</gene>
<dbReference type="Proteomes" id="UP000011182">
    <property type="component" value="Unassembled WGS sequence"/>
</dbReference>
<dbReference type="AlphaFoldDB" id="A0A9W5LJG0"/>
<sequence>MEREKSLLFFLCKPFCSMTRLSLLFHGGVFKGKPHQRLKELTV</sequence>